<accession>A0ABW3NY58</accession>
<dbReference type="EMBL" id="JBHTLS010000009">
    <property type="protein sequence ID" value="MFD1103705.1"/>
    <property type="molecule type" value="Genomic_DNA"/>
</dbReference>
<comment type="caution">
    <text evidence="1">The sequence shown here is derived from an EMBL/GenBank/DDBJ whole genome shotgun (WGS) entry which is preliminary data.</text>
</comment>
<dbReference type="Proteomes" id="UP001597203">
    <property type="component" value="Unassembled WGS sequence"/>
</dbReference>
<name>A0ABW3NY58_9SPHN</name>
<proteinExistence type="predicted"/>
<keyword evidence="2" id="KW-1185">Reference proteome</keyword>
<sequence length="80" mass="8904">MPKVIKDETIHRRDVRVSLDWLDLKRAIISASLDAAKLTEDEIDAATLVIEQETQGSPSYSVQRWTARVDLTVGLEPNAG</sequence>
<gene>
    <name evidence="1" type="ORF">ACFQ24_02070</name>
</gene>
<evidence type="ECO:0000313" key="2">
    <source>
        <dbReference type="Proteomes" id="UP001597203"/>
    </source>
</evidence>
<dbReference type="RefSeq" id="WP_380908721.1">
    <property type="nucleotide sequence ID" value="NZ_JBHTLS010000009.1"/>
</dbReference>
<evidence type="ECO:0000313" key="1">
    <source>
        <dbReference type="EMBL" id="MFD1103705.1"/>
    </source>
</evidence>
<organism evidence="1 2">
    <name type="scientific">Sphingobium olei</name>
    <dbReference type="NCBI Taxonomy" id="420955"/>
    <lineage>
        <taxon>Bacteria</taxon>
        <taxon>Pseudomonadati</taxon>
        <taxon>Pseudomonadota</taxon>
        <taxon>Alphaproteobacteria</taxon>
        <taxon>Sphingomonadales</taxon>
        <taxon>Sphingomonadaceae</taxon>
        <taxon>Sphingobium</taxon>
    </lineage>
</organism>
<protein>
    <submittedName>
        <fullName evidence="1">Uncharacterized protein</fullName>
    </submittedName>
</protein>
<reference evidence="2" key="1">
    <citation type="journal article" date="2019" name="Int. J. Syst. Evol. Microbiol.">
        <title>The Global Catalogue of Microorganisms (GCM) 10K type strain sequencing project: providing services to taxonomists for standard genome sequencing and annotation.</title>
        <authorList>
            <consortium name="The Broad Institute Genomics Platform"/>
            <consortium name="The Broad Institute Genome Sequencing Center for Infectious Disease"/>
            <person name="Wu L."/>
            <person name="Ma J."/>
        </authorList>
    </citation>
    <scope>NUCLEOTIDE SEQUENCE [LARGE SCALE GENOMIC DNA]</scope>
    <source>
        <strain evidence="2">CCUG 54329</strain>
    </source>
</reference>